<gene>
    <name evidence="1" type="ORF">NCTC12860_02112</name>
</gene>
<evidence type="ECO:0000313" key="1">
    <source>
        <dbReference type="EMBL" id="SSZ40951.1"/>
    </source>
</evidence>
<name>A0A336NF79_BARGR</name>
<evidence type="ECO:0000313" key="2">
    <source>
        <dbReference type="Proteomes" id="UP000253846"/>
    </source>
</evidence>
<dbReference type="Proteomes" id="UP000253846">
    <property type="component" value="Unassembled WGS sequence"/>
</dbReference>
<reference evidence="1 2" key="1">
    <citation type="submission" date="2018-06" db="EMBL/GenBank/DDBJ databases">
        <authorList>
            <consortium name="Pathogen Informatics"/>
            <person name="Doyle S."/>
        </authorList>
    </citation>
    <scope>NUCLEOTIDE SEQUENCE [LARGE SCALE GENOMIC DNA]</scope>
    <source>
        <strain evidence="1 2">NCTC12860</strain>
    </source>
</reference>
<dbReference type="AlphaFoldDB" id="A0A336NF79"/>
<protein>
    <submittedName>
        <fullName evidence="1">Uncharacterized protein</fullName>
    </submittedName>
</protein>
<dbReference type="EMBL" id="UFTD01000004">
    <property type="protein sequence ID" value="SSZ40951.1"/>
    <property type="molecule type" value="Genomic_DNA"/>
</dbReference>
<organism evidence="1 2">
    <name type="scientific">Bartonella grahamii</name>
    <dbReference type="NCBI Taxonomy" id="33045"/>
    <lineage>
        <taxon>Bacteria</taxon>
        <taxon>Pseudomonadati</taxon>
        <taxon>Pseudomonadota</taxon>
        <taxon>Alphaproteobacteria</taxon>
        <taxon>Hyphomicrobiales</taxon>
        <taxon>Bartonellaceae</taxon>
        <taxon>Bartonella</taxon>
    </lineage>
</organism>
<proteinExistence type="predicted"/>
<sequence>MSTIYDWSLTASENGGADALINWSEGQHPNTVNNSARFMMQRIVSSIYRIRAACLKGLLRLIITKRRA</sequence>
<accession>A0A336NF79</accession>